<proteinExistence type="inferred from homology"/>
<dbReference type="EC" id="2.7.10.2" evidence="8"/>
<feature type="domain" description="SH2" evidence="10">
    <location>
        <begin position="138"/>
        <end position="231"/>
    </location>
</feature>
<dbReference type="CTD" id="36346250"/>
<comment type="catalytic activity">
    <reaction evidence="8">
        <text>L-tyrosyl-[protein] + ATP = O-phospho-L-tyrosyl-[protein] + ADP + H(+)</text>
        <dbReference type="Rhea" id="RHEA:10596"/>
        <dbReference type="Rhea" id="RHEA-COMP:10136"/>
        <dbReference type="Rhea" id="RHEA-COMP:20101"/>
        <dbReference type="ChEBI" id="CHEBI:15378"/>
        <dbReference type="ChEBI" id="CHEBI:30616"/>
        <dbReference type="ChEBI" id="CHEBI:46858"/>
        <dbReference type="ChEBI" id="CHEBI:61978"/>
        <dbReference type="ChEBI" id="CHEBI:456216"/>
        <dbReference type="EC" id="2.7.10.2"/>
    </reaction>
</comment>
<dbReference type="SMART" id="SM00252">
    <property type="entry name" value="SH2"/>
    <property type="match status" value="1"/>
</dbReference>
<organism evidence="12 13">
    <name type="scientific">Echinococcus granulosus</name>
    <name type="common">Hydatid tapeworm</name>
    <dbReference type="NCBI Taxonomy" id="6210"/>
    <lineage>
        <taxon>Eukaryota</taxon>
        <taxon>Metazoa</taxon>
        <taxon>Spiralia</taxon>
        <taxon>Lophotrochozoa</taxon>
        <taxon>Platyhelminthes</taxon>
        <taxon>Cestoda</taxon>
        <taxon>Eucestoda</taxon>
        <taxon>Cyclophyllidea</taxon>
        <taxon>Taeniidae</taxon>
        <taxon>Echinococcus</taxon>
        <taxon>Echinococcus granulosus group</taxon>
    </lineage>
</organism>
<dbReference type="InterPro" id="IPR000980">
    <property type="entry name" value="SH2"/>
</dbReference>
<protein>
    <recommendedName>
        <fullName evidence="8">Tyrosine-protein kinase</fullName>
        <ecNumber evidence="8">2.7.10.2</ecNumber>
    </recommendedName>
</protein>
<evidence type="ECO:0000259" key="11">
    <source>
        <dbReference type="PROSITE" id="PS50011"/>
    </source>
</evidence>
<dbReference type="OrthoDB" id="4062651at2759"/>
<comment type="caution">
    <text evidence="12">The sequence shown here is derived from an EMBL/GenBank/DDBJ whole genome shotgun (WGS) entry which is preliminary data.</text>
</comment>
<dbReference type="InterPro" id="IPR001245">
    <property type="entry name" value="Ser-Thr/Tyr_kinase_cat_dom"/>
</dbReference>
<evidence type="ECO:0000256" key="9">
    <source>
        <dbReference type="SAM" id="MobiDB-lite"/>
    </source>
</evidence>
<keyword evidence="4 7" id="KW-0067">ATP-binding</keyword>
<dbReference type="Proteomes" id="UP000019149">
    <property type="component" value="Unassembled WGS sequence"/>
</dbReference>
<dbReference type="PROSITE" id="PS50001">
    <property type="entry name" value="SH2"/>
    <property type="match status" value="1"/>
</dbReference>
<dbReference type="OMA" id="IIMAMEL"/>
<keyword evidence="13" id="KW-1185">Reference proteome</keyword>
<evidence type="ECO:0000256" key="7">
    <source>
        <dbReference type="PROSITE-ProRule" id="PRU10141"/>
    </source>
</evidence>
<evidence type="ECO:0000256" key="4">
    <source>
        <dbReference type="ARBA" id="ARBA00022840"/>
    </source>
</evidence>
<dbReference type="InterPro" id="IPR050198">
    <property type="entry name" value="Non-receptor_tyrosine_kinases"/>
</dbReference>
<dbReference type="Pfam" id="PF00017">
    <property type="entry name" value="SH2"/>
    <property type="match status" value="1"/>
</dbReference>
<evidence type="ECO:0000256" key="2">
    <source>
        <dbReference type="ARBA" id="ARBA00022741"/>
    </source>
</evidence>
<dbReference type="InterPro" id="IPR011009">
    <property type="entry name" value="Kinase-like_dom_sf"/>
</dbReference>
<dbReference type="GeneID" id="36346250"/>
<evidence type="ECO:0000256" key="1">
    <source>
        <dbReference type="ARBA" id="ARBA00022679"/>
    </source>
</evidence>
<gene>
    <name evidence="12" type="ORF">EGR_10535</name>
</gene>
<dbReference type="PROSITE" id="PS50011">
    <property type="entry name" value="PROTEIN_KINASE_DOM"/>
    <property type="match status" value="1"/>
</dbReference>
<evidence type="ECO:0000256" key="8">
    <source>
        <dbReference type="RuleBase" id="RU362096"/>
    </source>
</evidence>
<evidence type="ECO:0000256" key="3">
    <source>
        <dbReference type="ARBA" id="ARBA00022777"/>
    </source>
</evidence>
<feature type="compositionally biased region" description="Low complexity" evidence="9">
    <location>
        <begin position="53"/>
        <end position="62"/>
    </location>
</feature>
<dbReference type="GO" id="GO:0004715">
    <property type="term" value="F:non-membrane spanning protein tyrosine kinase activity"/>
    <property type="evidence" value="ECO:0007669"/>
    <property type="project" value="UniProtKB-EC"/>
</dbReference>
<reference evidence="12 13" key="1">
    <citation type="journal article" date="2013" name="Nat. Genet.">
        <title>The genome of the hydatid tapeworm Echinococcus granulosus.</title>
        <authorList>
            <person name="Zheng H."/>
            <person name="Zhang W."/>
            <person name="Zhang L."/>
            <person name="Zhang Z."/>
            <person name="Li J."/>
            <person name="Lu G."/>
            <person name="Zhu Y."/>
            <person name="Wang Y."/>
            <person name="Huang Y."/>
            <person name="Liu J."/>
            <person name="Kang H."/>
            <person name="Chen J."/>
            <person name="Wang L."/>
            <person name="Chen A."/>
            <person name="Yu S."/>
            <person name="Gao Z."/>
            <person name="Jin L."/>
            <person name="Gu W."/>
            <person name="Wang Z."/>
            <person name="Zhao L."/>
            <person name="Shi B."/>
            <person name="Wen H."/>
            <person name="Lin R."/>
            <person name="Jones M.K."/>
            <person name="Brejova B."/>
            <person name="Vinar T."/>
            <person name="Zhao G."/>
            <person name="McManus D.P."/>
            <person name="Chen Z."/>
            <person name="Zhou Y."/>
            <person name="Wang S."/>
        </authorList>
    </citation>
    <scope>NUCLEOTIDE SEQUENCE [LARGE SCALE GENOMIC DNA]</scope>
</reference>
<feature type="domain" description="Protein kinase" evidence="11">
    <location>
        <begin position="244"/>
        <end position="500"/>
    </location>
</feature>
<evidence type="ECO:0000313" key="13">
    <source>
        <dbReference type="Proteomes" id="UP000019149"/>
    </source>
</evidence>
<feature type="region of interest" description="Disordered" evidence="9">
    <location>
        <begin position="37"/>
        <end position="62"/>
    </location>
</feature>
<keyword evidence="3 8" id="KW-0418">Kinase</keyword>
<evidence type="ECO:0000313" key="12">
    <source>
        <dbReference type="EMBL" id="EUB54597.1"/>
    </source>
</evidence>
<dbReference type="InterPro" id="IPR036860">
    <property type="entry name" value="SH2_dom_sf"/>
</dbReference>
<evidence type="ECO:0000256" key="6">
    <source>
        <dbReference type="PROSITE-ProRule" id="PRU00191"/>
    </source>
</evidence>
<comment type="similarity">
    <text evidence="8">Belongs to the protein kinase superfamily. Tyr protein kinase family.</text>
</comment>
<keyword evidence="5 8" id="KW-0829">Tyrosine-protein kinase</keyword>
<dbReference type="PROSITE" id="PS00107">
    <property type="entry name" value="PROTEIN_KINASE_ATP"/>
    <property type="match status" value="1"/>
</dbReference>
<dbReference type="Pfam" id="PF07714">
    <property type="entry name" value="PK_Tyr_Ser-Thr"/>
    <property type="match status" value="1"/>
</dbReference>
<dbReference type="Gene3D" id="1.10.510.10">
    <property type="entry name" value="Transferase(Phosphotransferase) domain 1"/>
    <property type="match status" value="1"/>
</dbReference>
<dbReference type="STRING" id="6210.W6U877"/>
<dbReference type="CDD" id="cd00173">
    <property type="entry name" value="SH2"/>
    <property type="match status" value="1"/>
</dbReference>
<dbReference type="AlphaFoldDB" id="W6U877"/>
<dbReference type="EMBL" id="APAU02000231">
    <property type="protein sequence ID" value="EUB54597.1"/>
    <property type="molecule type" value="Genomic_DNA"/>
</dbReference>
<evidence type="ECO:0000256" key="5">
    <source>
        <dbReference type="ARBA" id="ARBA00023137"/>
    </source>
</evidence>
<dbReference type="PRINTS" id="PR00109">
    <property type="entry name" value="TYRKINASE"/>
</dbReference>
<dbReference type="Gene3D" id="3.30.505.10">
    <property type="entry name" value="SH2 domain"/>
    <property type="match status" value="1"/>
</dbReference>
<dbReference type="GO" id="GO:0005524">
    <property type="term" value="F:ATP binding"/>
    <property type="evidence" value="ECO:0007669"/>
    <property type="project" value="UniProtKB-UniRule"/>
</dbReference>
<dbReference type="PANTHER" id="PTHR24418">
    <property type="entry name" value="TYROSINE-PROTEIN KINASE"/>
    <property type="match status" value="1"/>
</dbReference>
<sequence length="506" mass="56693">MVDRVSIMHQRTNEGHFAYLFPHRYHFRRFLRLGHRQARSSDTDTTSPPPPEFGSSSQQEPQQQQQFDLYPHYVCATRDVEQSNFRVRCGDVLLVPENTTDLFIPAKNPLTFEIGRVPQDAVTDAIGESLIYDAWQCIDRDEAVNLLSRSEIEAGTFILRPTSGGASIALTVRTNAQSNVAHYKIALNASRQYCLNPSHPFDRLIDLISYYIANPGYLQCTNLKPYFSLPTTNDAVIKVGGLAVFTTKVIGTGDFANVYCGSWHAEEAAVKCFNLLTPVEMLYRELQFSKSLDPSICVRVFDIFCHTMPMMGTSIIMAMELMDCGSLKHFLTTSEAKTMPLSNLMQIVRKIADGMAYLEKRGIAHTNLKDTNVLLHSDGSIKLADVGTRGVLSLANEISPETFAFDCWSAPELESYPRKFTLKSDVWAFGILGYVVLTRGAEPYNGQEKSAIARSLPLGARPVRPADLGEVVYNKLRTCWESNPEDRPSFHDIVEWMNGLDGLYAN</sequence>
<feature type="binding site" evidence="7">
    <location>
        <position position="271"/>
    </location>
    <ligand>
        <name>ATP</name>
        <dbReference type="ChEBI" id="CHEBI:30616"/>
    </ligand>
</feature>
<keyword evidence="2 7" id="KW-0547">Nucleotide-binding</keyword>
<dbReference type="SUPFAM" id="SSF55550">
    <property type="entry name" value="SH2 domain"/>
    <property type="match status" value="1"/>
</dbReference>
<dbReference type="RefSeq" id="XP_024345793.1">
    <property type="nucleotide sequence ID" value="XM_024499784.1"/>
</dbReference>
<dbReference type="InterPro" id="IPR000719">
    <property type="entry name" value="Prot_kinase_dom"/>
</dbReference>
<dbReference type="SUPFAM" id="SSF56112">
    <property type="entry name" value="Protein kinase-like (PK-like)"/>
    <property type="match status" value="1"/>
</dbReference>
<accession>W6U877</accession>
<dbReference type="InterPro" id="IPR017441">
    <property type="entry name" value="Protein_kinase_ATP_BS"/>
</dbReference>
<keyword evidence="6" id="KW-0727">SH2 domain</keyword>
<keyword evidence="1 8" id="KW-0808">Transferase</keyword>
<name>W6U877_ECHGR</name>
<dbReference type="KEGG" id="egl:EGR_10535"/>
<evidence type="ECO:0000259" key="10">
    <source>
        <dbReference type="PROSITE" id="PS50001"/>
    </source>
</evidence>